<dbReference type="HOGENOM" id="CLU_002706_15_6_1"/>
<dbReference type="GO" id="GO:0009451">
    <property type="term" value="P:RNA modification"/>
    <property type="evidence" value="ECO:0000318"/>
    <property type="project" value="GO_Central"/>
</dbReference>
<dbReference type="InterPro" id="IPR011990">
    <property type="entry name" value="TPR-like_helical_dom_sf"/>
</dbReference>
<feature type="repeat" description="PPR" evidence="2">
    <location>
        <begin position="395"/>
        <end position="429"/>
    </location>
</feature>
<dbReference type="eggNOG" id="KOG4197">
    <property type="taxonomic scope" value="Eukaryota"/>
</dbReference>
<dbReference type="Gene3D" id="1.25.40.10">
    <property type="entry name" value="Tetratricopeptide repeat domain"/>
    <property type="match status" value="5"/>
</dbReference>
<accession>D8RLQ4</accession>
<evidence type="ECO:0000313" key="4">
    <source>
        <dbReference type="Proteomes" id="UP000001514"/>
    </source>
</evidence>
<dbReference type="Gramene" id="EFJ26964">
    <property type="protein sequence ID" value="EFJ26964"/>
    <property type="gene ID" value="SELMODRAFT_412514"/>
</dbReference>
<keyword evidence="4" id="KW-1185">Reference proteome</keyword>
<organism evidence="4">
    <name type="scientific">Selaginella moellendorffii</name>
    <name type="common">Spikemoss</name>
    <dbReference type="NCBI Taxonomy" id="88036"/>
    <lineage>
        <taxon>Eukaryota</taxon>
        <taxon>Viridiplantae</taxon>
        <taxon>Streptophyta</taxon>
        <taxon>Embryophyta</taxon>
        <taxon>Tracheophyta</taxon>
        <taxon>Lycopodiopsida</taxon>
        <taxon>Selaginellales</taxon>
        <taxon>Selaginellaceae</taxon>
        <taxon>Selaginella</taxon>
    </lineage>
</organism>
<dbReference type="NCBIfam" id="TIGR00756">
    <property type="entry name" value="PPR"/>
    <property type="match status" value="2"/>
</dbReference>
<feature type="repeat" description="PPR" evidence="2">
    <location>
        <begin position="176"/>
        <end position="210"/>
    </location>
</feature>
<dbReference type="KEGG" id="smo:SELMODRAFT_412514"/>
<dbReference type="Proteomes" id="UP000001514">
    <property type="component" value="Unassembled WGS sequence"/>
</dbReference>
<dbReference type="InterPro" id="IPR046960">
    <property type="entry name" value="PPR_At4g14850-like_plant"/>
</dbReference>
<name>D8RLQ4_SELML</name>
<gene>
    <name evidence="3" type="ORF">SELMODRAFT_412514</name>
</gene>
<dbReference type="FunFam" id="1.25.40.10:FF:000381">
    <property type="entry name" value="Pentatricopeptide repeat-containing protein"/>
    <property type="match status" value="1"/>
</dbReference>
<dbReference type="GO" id="GO:0048731">
    <property type="term" value="P:system development"/>
    <property type="evidence" value="ECO:0007669"/>
    <property type="project" value="UniProtKB-ARBA"/>
</dbReference>
<dbReference type="Pfam" id="PF01535">
    <property type="entry name" value="PPR"/>
    <property type="match status" value="4"/>
</dbReference>
<dbReference type="PANTHER" id="PTHR47926:SF533">
    <property type="entry name" value="DYW DOMAIN-CONTAINING PROTEIN"/>
    <property type="match status" value="1"/>
</dbReference>
<feature type="repeat" description="PPR" evidence="2">
    <location>
        <begin position="78"/>
        <end position="112"/>
    </location>
</feature>
<dbReference type="GO" id="GO:0003723">
    <property type="term" value="F:RNA binding"/>
    <property type="evidence" value="ECO:0007669"/>
    <property type="project" value="InterPro"/>
</dbReference>
<proteinExistence type="predicted"/>
<keyword evidence="1" id="KW-0677">Repeat</keyword>
<dbReference type="InParanoid" id="D8RLQ4"/>
<dbReference type="FunFam" id="1.25.40.10:FF:000158">
    <property type="entry name" value="pentatricopeptide repeat-containing protein At2g33680"/>
    <property type="match status" value="1"/>
</dbReference>
<dbReference type="PROSITE" id="PS51375">
    <property type="entry name" value="PPR"/>
    <property type="match status" value="4"/>
</dbReference>
<dbReference type="Pfam" id="PF13041">
    <property type="entry name" value="PPR_2"/>
    <property type="match status" value="3"/>
</dbReference>
<evidence type="ECO:0000256" key="2">
    <source>
        <dbReference type="PROSITE-ProRule" id="PRU00708"/>
    </source>
</evidence>
<dbReference type="PANTHER" id="PTHR47926">
    <property type="entry name" value="PENTATRICOPEPTIDE REPEAT-CONTAINING PROTEIN"/>
    <property type="match status" value="1"/>
</dbReference>
<dbReference type="EMBL" id="GL377583">
    <property type="protein sequence ID" value="EFJ26964.1"/>
    <property type="molecule type" value="Genomic_DNA"/>
</dbReference>
<dbReference type="InterPro" id="IPR002885">
    <property type="entry name" value="PPR_rpt"/>
</dbReference>
<evidence type="ECO:0000256" key="1">
    <source>
        <dbReference type="ARBA" id="ARBA00022737"/>
    </source>
</evidence>
<dbReference type="AlphaFoldDB" id="D8RLQ4"/>
<reference evidence="3 4" key="1">
    <citation type="journal article" date="2011" name="Science">
        <title>The Selaginella genome identifies genetic changes associated with the evolution of vascular plants.</title>
        <authorList>
            <person name="Banks J.A."/>
            <person name="Nishiyama T."/>
            <person name="Hasebe M."/>
            <person name="Bowman J.L."/>
            <person name="Gribskov M."/>
            <person name="dePamphilis C."/>
            <person name="Albert V.A."/>
            <person name="Aono N."/>
            <person name="Aoyama T."/>
            <person name="Ambrose B.A."/>
            <person name="Ashton N.W."/>
            <person name="Axtell M.J."/>
            <person name="Barker E."/>
            <person name="Barker M.S."/>
            <person name="Bennetzen J.L."/>
            <person name="Bonawitz N.D."/>
            <person name="Chapple C."/>
            <person name="Cheng C."/>
            <person name="Correa L.G."/>
            <person name="Dacre M."/>
            <person name="DeBarry J."/>
            <person name="Dreyer I."/>
            <person name="Elias M."/>
            <person name="Engstrom E.M."/>
            <person name="Estelle M."/>
            <person name="Feng L."/>
            <person name="Finet C."/>
            <person name="Floyd S.K."/>
            <person name="Frommer W.B."/>
            <person name="Fujita T."/>
            <person name="Gramzow L."/>
            <person name="Gutensohn M."/>
            <person name="Harholt J."/>
            <person name="Hattori M."/>
            <person name="Heyl A."/>
            <person name="Hirai T."/>
            <person name="Hiwatashi Y."/>
            <person name="Ishikawa M."/>
            <person name="Iwata M."/>
            <person name="Karol K.G."/>
            <person name="Koehler B."/>
            <person name="Kolukisaoglu U."/>
            <person name="Kubo M."/>
            <person name="Kurata T."/>
            <person name="Lalonde S."/>
            <person name="Li K."/>
            <person name="Li Y."/>
            <person name="Litt A."/>
            <person name="Lyons E."/>
            <person name="Manning G."/>
            <person name="Maruyama T."/>
            <person name="Michael T.P."/>
            <person name="Mikami K."/>
            <person name="Miyazaki S."/>
            <person name="Morinaga S."/>
            <person name="Murata T."/>
            <person name="Mueller-Roeber B."/>
            <person name="Nelson D.R."/>
            <person name="Obara M."/>
            <person name="Oguri Y."/>
            <person name="Olmstead R.G."/>
            <person name="Onodera N."/>
            <person name="Petersen B.L."/>
            <person name="Pils B."/>
            <person name="Prigge M."/>
            <person name="Rensing S.A."/>
            <person name="Riano-Pachon D.M."/>
            <person name="Roberts A.W."/>
            <person name="Sato Y."/>
            <person name="Scheller H.V."/>
            <person name="Schulz B."/>
            <person name="Schulz C."/>
            <person name="Shakirov E.V."/>
            <person name="Shibagaki N."/>
            <person name="Shinohara N."/>
            <person name="Shippen D.E."/>
            <person name="Soerensen I."/>
            <person name="Sotooka R."/>
            <person name="Sugimoto N."/>
            <person name="Sugita M."/>
            <person name="Sumikawa N."/>
            <person name="Tanurdzic M."/>
            <person name="Theissen G."/>
            <person name="Ulvskov P."/>
            <person name="Wakazuki S."/>
            <person name="Weng J.K."/>
            <person name="Willats W.W."/>
            <person name="Wipf D."/>
            <person name="Wolf P.G."/>
            <person name="Yang L."/>
            <person name="Zimmer A.D."/>
            <person name="Zhu Q."/>
            <person name="Mitros T."/>
            <person name="Hellsten U."/>
            <person name="Loque D."/>
            <person name="Otillar R."/>
            <person name="Salamov A."/>
            <person name="Schmutz J."/>
            <person name="Shapiro H."/>
            <person name="Lindquist E."/>
            <person name="Lucas S."/>
            <person name="Rokhsar D."/>
            <person name="Grigoriev I.V."/>
        </authorList>
    </citation>
    <scope>NUCLEOTIDE SEQUENCE [LARGE SCALE GENOMIC DNA]</scope>
</reference>
<evidence type="ECO:0000313" key="3">
    <source>
        <dbReference type="EMBL" id="EFJ26964.1"/>
    </source>
</evidence>
<dbReference type="FunFam" id="1.25.40.10:FF:000285">
    <property type="entry name" value="Pentatricopeptide repeat-containing protein, chloroplastic"/>
    <property type="match status" value="1"/>
</dbReference>
<sequence>MFRRMQHECSVAPNEVTFVSVLGAAEEASELRMIHDRAAENGFHSSNVFVGNSLVHMHGKCGSVRDAKQLFDAMALQSVSSWNSIVDAYAHNGLEREAFKLFRTMQHEGVRPDKVTFLTVLEVCTSLRQVRLLQELVTSAGLRSDVLLQTALLQVFARNSSISDAKRTFDGVRDKDLFAWNTLLTAYAQCGADEAAVEMFHRMNQEGVKAGEQTFVSVIDSCASLGDLEQGVRAHECAAECGVEDQVRMLHAQICSAGLLRDVAVANCLINAYRKCQSLEDAKVVFQSIQDYRDVVSWTSMLCSCVEDGSHYEAFELWHWMQQYGDKPDTVTFAGILDACSSLKSLSRGRMIHEQVKGSGYDSSTTVSPALIGMYSECFSLEEAAEAFETAAPKDVLLYNSMISAYSKHGRGGKAIALFRRMDLEGVSFNRGTEGLKPDNVALMSVASVCQHVGLLEEAFYYLFQLGTEYRVTAKRERYSCIVGLLGRIGWLEEAEAVIRKMPFKPNEAVWKNLLMSCKIHNDVARGARVAKELLELDSADSATYVTLYNMYAGQLKHSEEPQDFELDELEEARLDA</sequence>
<evidence type="ECO:0008006" key="5">
    <source>
        <dbReference type="Google" id="ProtNLM"/>
    </source>
</evidence>
<feature type="repeat" description="PPR" evidence="2">
    <location>
        <begin position="294"/>
        <end position="328"/>
    </location>
</feature>
<protein>
    <recommendedName>
        <fullName evidence="5">Pentacotripeptide-repeat region of PRORP domain-containing protein</fullName>
    </recommendedName>
</protein>